<protein>
    <recommendedName>
        <fullName evidence="11">8-oxo-dGTP diphosphatase</fullName>
        <ecNumber evidence="11">3.6.1.55</ecNumber>
    </recommendedName>
</protein>
<dbReference type="EC" id="3.6.1.55" evidence="11"/>
<evidence type="ECO:0000256" key="4">
    <source>
        <dbReference type="ARBA" id="ARBA00022705"/>
    </source>
</evidence>
<keyword evidence="3" id="KW-0515">Mutator protein</keyword>
<sequence length="143" mass="15510">MQTERPNSGGQAARRDLKVVVGAAIIEDGRVLACARSAPPEVAGRWEFPGGKVEPGESEIAALVRECAEELGVRVEVGERVGRDVRMAHGRSVLKVYAARLLHGDRPQPLEHSELRWLSATELDTVPWLPADTPIVAALHPLL</sequence>
<dbReference type="PANTHER" id="PTHR47707:SF1">
    <property type="entry name" value="NUDIX HYDROLASE FAMILY PROTEIN"/>
    <property type="match status" value="1"/>
</dbReference>
<dbReference type="Proteomes" id="UP000653076">
    <property type="component" value="Unassembled WGS sequence"/>
</dbReference>
<keyword evidence="9" id="KW-0234">DNA repair</keyword>
<evidence type="ECO:0000313" key="13">
    <source>
        <dbReference type="EMBL" id="GIJ26083.1"/>
    </source>
</evidence>
<dbReference type="InterPro" id="IPR047127">
    <property type="entry name" value="MutT-like"/>
</dbReference>
<reference evidence="13 14" key="1">
    <citation type="submission" date="2021-01" db="EMBL/GenBank/DDBJ databases">
        <title>Whole genome shotgun sequence of Verrucosispora qiuiae NBRC 106684.</title>
        <authorList>
            <person name="Komaki H."/>
            <person name="Tamura T."/>
        </authorList>
    </citation>
    <scope>NUCLEOTIDE SEQUENCE [LARGE SCALE GENOMIC DNA]</scope>
    <source>
        <strain evidence="13 14">NBRC 106684</strain>
    </source>
</reference>
<dbReference type="RefSeq" id="WP_204033568.1">
    <property type="nucleotide sequence ID" value="NZ_BOPC01000015.1"/>
</dbReference>
<keyword evidence="7" id="KW-0378">Hydrolase</keyword>
<dbReference type="InterPro" id="IPR020476">
    <property type="entry name" value="Nudix_hydrolase"/>
</dbReference>
<dbReference type="PANTHER" id="PTHR47707">
    <property type="entry name" value="8-OXO-DGTP DIPHOSPHATASE"/>
    <property type="match status" value="1"/>
</dbReference>
<proteinExistence type="inferred from homology"/>
<evidence type="ECO:0000256" key="5">
    <source>
        <dbReference type="ARBA" id="ARBA00022723"/>
    </source>
</evidence>
<dbReference type="Pfam" id="PF00293">
    <property type="entry name" value="NUDIX"/>
    <property type="match status" value="1"/>
</dbReference>
<evidence type="ECO:0000256" key="7">
    <source>
        <dbReference type="ARBA" id="ARBA00022801"/>
    </source>
</evidence>
<keyword evidence="14" id="KW-1185">Reference proteome</keyword>
<keyword evidence="4" id="KW-0235">DNA replication</keyword>
<name>A0ABQ4J7E4_9ACTN</name>
<evidence type="ECO:0000256" key="2">
    <source>
        <dbReference type="ARBA" id="ARBA00005582"/>
    </source>
</evidence>
<accession>A0ABQ4J7E4</accession>
<feature type="domain" description="Nudix hydrolase" evidence="12">
    <location>
        <begin position="16"/>
        <end position="143"/>
    </location>
</feature>
<dbReference type="EMBL" id="BOPC01000015">
    <property type="protein sequence ID" value="GIJ26083.1"/>
    <property type="molecule type" value="Genomic_DNA"/>
</dbReference>
<organism evidence="13 14">
    <name type="scientific">Micromonospora qiuiae</name>
    <dbReference type="NCBI Taxonomy" id="502268"/>
    <lineage>
        <taxon>Bacteria</taxon>
        <taxon>Bacillati</taxon>
        <taxon>Actinomycetota</taxon>
        <taxon>Actinomycetes</taxon>
        <taxon>Micromonosporales</taxon>
        <taxon>Micromonosporaceae</taxon>
        <taxon>Micromonospora</taxon>
    </lineage>
</organism>
<comment type="catalytic activity">
    <reaction evidence="10">
        <text>8-oxo-dGTP + H2O = 8-oxo-dGMP + diphosphate + H(+)</text>
        <dbReference type="Rhea" id="RHEA:31575"/>
        <dbReference type="ChEBI" id="CHEBI:15377"/>
        <dbReference type="ChEBI" id="CHEBI:15378"/>
        <dbReference type="ChEBI" id="CHEBI:33019"/>
        <dbReference type="ChEBI" id="CHEBI:63224"/>
        <dbReference type="ChEBI" id="CHEBI:77896"/>
        <dbReference type="EC" id="3.6.1.55"/>
    </reaction>
</comment>
<gene>
    <name evidence="13" type="ORF">Vqi01_12450</name>
</gene>
<evidence type="ECO:0000256" key="6">
    <source>
        <dbReference type="ARBA" id="ARBA00022763"/>
    </source>
</evidence>
<evidence type="ECO:0000256" key="8">
    <source>
        <dbReference type="ARBA" id="ARBA00022842"/>
    </source>
</evidence>
<comment type="similarity">
    <text evidence="2">Belongs to the Nudix hydrolase family.</text>
</comment>
<evidence type="ECO:0000256" key="10">
    <source>
        <dbReference type="ARBA" id="ARBA00035861"/>
    </source>
</evidence>
<evidence type="ECO:0000256" key="11">
    <source>
        <dbReference type="ARBA" id="ARBA00038905"/>
    </source>
</evidence>
<dbReference type="SUPFAM" id="SSF55811">
    <property type="entry name" value="Nudix"/>
    <property type="match status" value="1"/>
</dbReference>
<evidence type="ECO:0000313" key="14">
    <source>
        <dbReference type="Proteomes" id="UP000653076"/>
    </source>
</evidence>
<evidence type="ECO:0000259" key="12">
    <source>
        <dbReference type="PROSITE" id="PS51462"/>
    </source>
</evidence>
<comment type="cofactor">
    <cofactor evidence="1">
        <name>Mg(2+)</name>
        <dbReference type="ChEBI" id="CHEBI:18420"/>
    </cofactor>
</comment>
<comment type="caution">
    <text evidence="13">The sequence shown here is derived from an EMBL/GenBank/DDBJ whole genome shotgun (WGS) entry which is preliminary data.</text>
</comment>
<dbReference type="Gene3D" id="3.90.79.10">
    <property type="entry name" value="Nucleoside Triphosphate Pyrophosphohydrolase"/>
    <property type="match status" value="1"/>
</dbReference>
<keyword evidence="5" id="KW-0479">Metal-binding</keyword>
<evidence type="ECO:0000256" key="1">
    <source>
        <dbReference type="ARBA" id="ARBA00001946"/>
    </source>
</evidence>
<dbReference type="InterPro" id="IPR015797">
    <property type="entry name" value="NUDIX_hydrolase-like_dom_sf"/>
</dbReference>
<evidence type="ECO:0000256" key="9">
    <source>
        <dbReference type="ARBA" id="ARBA00023204"/>
    </source>
</evidence>
<dbReference type="CDD" id="cd03425">
    <property type="entry name" value="NUDIX_MutT_NudA_like"/>
    <property type="match status" value="1"/>
</dbReference>
<keyword evidence="6" id="KW-0227">DNA damage</keyword>
<dbReference type="InterPro" id="IPR000086">
    <property type="entry name" value="NUDIX_hydrolase_dom"/>
</dbReference>
<keyword evidence="8" id="KW-0460">Magnesium</keyword>
<evidence type="ECO:0000256" key="3">
    <source>
        <dbReference type="ARBA" id="ARBA00022457"/>
    </source>
</evidence>
<dbReference type="PROSITE" id="PS51462">
    <property type="entry name" value="NUDIX"/>
    <property type="match status" value="1"/>
</dbReference>
<dbReference type="PRINTS" id="PR00502">
    <property type="entry name" value="NUDIXFAMILY"/>
</dbReference>